<feature type="region of interest" description="Disordered" evidence="1">
    <location>
        <begin position="1"/>
        <end position="56"/>
    </location>
</feature>
<reference evidence="2 3" key="1">
    <citation type="journal article" date="2014" name="PLoS Genet.">
        <title>Phylogenetically driven sequencing of extremely halophilic archaea reveals strategies for static and dynamic osmo-response.</title>
        <authorList>
            <person name="Becker E.A."/>
            <person name="Seitzer P.M."/>
            <person name="Tritt A."/>
            <person name="Larsen D."/>
            <person name="Krusor M."/>
            <person name="Yao A.I."/>
            <person name="Wu D."/>
            <person name="Madern D."/>
            <person name="Eisen J.A."/>
            <person name="Darling A.E."/>
            <person name="Facciotti M.T."/>
        </authorList>
    </citation>
    <scope>NUCLEOTIDE SEQUENCE [LARGE SCALE GENOMIC DNA]</scope>
    <source>
        <strain evidence="2 3">DSM 5350</strain>
    </source>
</reference>
<dbReference type="PATRIC" id="fig|1227455.4.peg.889"/>
<name>M0MNC1_9EURY</name>
<dbReference type="STRING" id="1227455.C449_04380"/>
<dbReference type="Proteomes" id="UP000011669">
    <property type="component" value="Unassembled WGS sequence"/>
</dbReference>
<feature type="compositionally biased region" description="Basic and acidic residues" evidence="1">
    <location>
        <begin position="24"/>
        <end position="56"/>
    </location>
</feature>
<comment type="caution">
    <text evidence="2">The sequence shown here is derived from an EMBL/GenBank/DDBJ whole genome shotgun (WGS) entry which is preliminary data.</text>
</comment>
<organism evidence="2 3">
    <name type="scientific">Halococcus saccharolyticus DSM 5350</name>
    <dbReference type="NCBI Taxonomy" id="1227455"/>
    <lineage>
        <taxon>Archaea</taxon>
        <taxon>Methanobacteriati</taxon>
        <taxon>Methanobacteriota</taxon>
        <taxon>Stenosarchaea group</taxon>
        <taxon>Halobacteria</taxon>
        <taxon>Halobacteriales</taxon>
        <taxon>Halococcaceae</taxon>
        <taxon>Halococcus</taxon>
    </lineage>
</organism>
<dbReference type="EMBL" id="AOMD01000014">
    <property type="protein sequence ID" value="EMA46239.1"/>
    <property type="molecule type" value="Genomic_DNA"/>
</dbReference>
<keyword evidence="3" id="KW-1185">Reference proteome</keyword>
<evidence type="ECO:0000313" key="2">
    <source>
        <dbReference type="EMBL" id="EMA46239.1"/>
    </source>
</evidence>
<sequence length="56" mass="6168">MARIPSGENPAHPLANAPDQYGHVNDEANRCVRPAPRIDRREEVPPPSRADRPASD</sequence>
<dbReference type="AlphaFoldDB" id="M0MNC1"/>
<proteinExistence type="predicted"/>
<dbReference type="InParanoid" id="M0MNC1"/>
<evidence type="ECO:0000313" key="3">
    <source>
        <dbReference type="Proteomes" id="UP000011669"/>
    </source>
</evidence>
<accession>M0MNC1</accession>
<protein>
    <submittedName>
        <fullName evidence="2">Uncharacterized protein</fullName>
    </submittedName>
</protein>
<gene>
    <name evidence="2" type="ORF">C449_04380</name>
</gene>
<evidence type="ECO:0000256" key="1">
    <source>
        <dbReference type="SAM" id="MobiDB-lite"/>
    </source>
</evidence>